<evidence type="ECO:0000313" key="4">
    <source>
        <dbReference type="EMBL" id="CAL1147003.1"/>
    </source>
</evidence>
<name>A0A9P1CMJ8_9DINO</name>
<dbReference type="EMBL" id="CAMXCT030001855">
    <property type="protein sequence ID" value="CAL4780940.1"/>
    <property type="molecule type" value="Genomic_DNA"/>
</dbReference>
<feature type="chain" id="PRO_5043270553" evidence="2">
    <location>
        <begin position="18"/>
        <end position="468"/>
    </location>
</feature>
<protein>
    <submittedName>
        <fullName evidence="5">C2 domain-containing protein</fullName>
    </submittedName>
</protein>
<feature type="non-terminal residue" evidence="3">
    <location>
        <position position="1"/>
    </location>
</feature>
<keyword evidence="6" id="KW-1185">Reference proteome</keyword>
<dbReference type="Proteomes" id="UP001152797">
    <property type="component" value="Unassembled WGS sequence"/>
</dbReference>
<dbReference type="EMBL" id="CAMXCT010001855">
    <property type="protein sequence ID" value="CAI3993628.1"/>
    <property type="molecule type" value="Genomic_DNA"/>
</dbReference>
<keyword evidence="2" id="KW-0732">Signal</keyword>
<accession>A0A9P1CMJ8</accession>
<evidence type="ECO:0000256" key="2">
    <source>
        <dbReference type="SAM" id="SignalP"/>
    </source>
</evidence>
<sequence length="468" mass="53077">RSMWRSFFIVLAPLVLAVRDGHQNKESQLVDLDSERGFSMRIIVEIKHAGSCSVFGSPDRVLKVIIRDTNVPSRFYQTIEKNFTTSSYVDVQLVKAMLPDVPDSAKLMATVDVKQRSRFKLMGWHQCGKKSVNVNFAGSKVHILSYKKERKNFFYQKVQLDFEKIGAQASSLLKVNSVYDALDMGDTEKKDLTELTELSDLSTTSEEDPIDVVDMEEIAENKNPTAKCDDCIFRLGLGFEGLLAWHLNDVIAALCSMDDCSEDCKGEWEGVTIGCSKDPTFYYNMKKGIVTHYVAPYLELQKEKKMAEKTANSQELMLAKQAEEESSRATKEEDDHPSAEDPSVKAMKECQSGEKGGSWMKSQLDSIVPKKGKRKNRKKEMLKWLDAYCKKQKTSDESFGCVGLWTKITGEVQEGSGSCNFDLWMKKRASYDWSTDCPWNRWRICEDGNQTCSGTKLTWATCYAKMLK</sequence>
<feature type="region of interest" description="Disordered" evidence="1">
    <location>
        <begin position="320"/>
        <end position="347"/>
    </location>
</feature>
<dbReference type="EMBL" id="CAMXCT020001855">
    <property type="protein sequence ID" value="CAL1147003.1"/>
    <property type="molecule type" value="Genomic_DNA"/>
</dbReference>
<organism evidence="3">
    <name type="scientific">Cladocopium goreaui</name>
    <dbReference type="NCBI Taxonomy" id="2562237"/>
    <lineage>
        <taxon>Eukaryota</taxon>
        <taxon>Sar</taxon>
        <taxon>Alveolata</taxon>
        <taxon>Dinophyceae</taxon>
        <taxon>Suessiales</taxon>
        <taxon>Symbiodiniaceae</taxon>
        <taxon>Cladocopium</taxon>
    </lineage>
</organism>
<dbReference type="AlphaFoldDB" id="A0A9P1CMJ8"/>
<comment type="caution">
    <text evidence="3">The sequence shown here is derived from an EMBL/GenBank/DDBJ whole genome shotgun (WGS) entry which is preliminary data.</text>
</comment>
<reference evidence="4" key="2">
    <citation type="submission" date="2024-04" db="EMBL/GenBank/DDBJ databases">
        <authorList>
            <person name="Chen Y."/>
            <person name="Shah S."/>
            <person name="Dougan E. K."/>
            <person name="Thang M."/>
            <person name="Chan C."/>
        </authorList>
    </citation>
    <scope>NUCLEOTIDE SEQUENCE [LARGE SCALE GENOMIC DNA]</scope>
</reference>
<evidence type="ECO:0000313" key="6">
    <source>
        <dbReference type="Proteomes" id="UP001152797"/>
    </source>
</evidence>
<feature type="signal peptide" evidence="2">
    <location>
        <begin position="1"/>
        <end position="17"/>
    </location>
</feature>
<dbReference type="OrthoDB" id="424147at2759"/>
<evidence type="ECO:0000256" key="1">
    <source>
        <dbReference type="SAM" id="MobiDB-lite"/>
    </source>
</evidence>
<gene>
    <name evidence="3" type="ORF">C1SCF055_LOCUS20356</name>
</gene>
<evidence type="ECO:0000313" key="5">
    <source>
        <dbReference type="EMBL" id="CAL4780940.1"/>
    </source>
</evidence>
<reference evidence="3" key="1">
    <citation type="submission" date="2022-10" db="EMBL/GenBank/DDBJ databases">
        <authorList>
            <person name="Chen Y."/>
            <person name="Dougan E. K."/>
            <person name="Chan C."/>
            <person name="Rhodes N."/>
            <person name="Thang M."/>
        </authorList>
    </citation>
    <scope>NUCLEOTIDE SEQUENCE</scope>
</reference>
<evidence type="ECO:0000313" key="3">
    <source>
        <dbReference type="EMBL" id="CAI3993628.1"/>
    </source>
</evidence>
<feature type="compositionally biased region" description="Basic and acidic residues" evidence="1">
    <location>
        <begin position="321"/>
        <end position="347"/>
    </location>
</feature>
<proteinExistence type="predicted"/>